<organism evidence="1 2">
    <name type="scientific">Rhodanobacter glycinis</name>
    <dbReference type="NCBI Taxonomy" id="582702"/>
    <lineage>
        <taxon>Bacteria</taxon>
        <taxon>Pseudomonadati</taxon>
        <taxon>Pseudomonadota</taxon>
        <taxon>Gammaproteobacteria</taxon>
        <taxon>Lysobacterales</taxon>
        <taxon>Rhodanobacteraceae</taxon>
        <taxon>Rhodanobacter</taxon>
    </lineage>
</organism>
<dbReference type="Proteomes" id="UP000319486">
    <property type="component" value="Unassembled WGS sequence"/>
</dbReference>
<name>A0A502C568_9GAMM</name>
<dbReference type="EMBL" id="RCZO01000006">
    <property type="protein sequence ID" value="TPG08317.1"/>
    <property type="molecule type" value="Genomic_DNA"/>
</dbReference>
<comment type="caution">
    <text evidence="1">The sequence shown here is derived from an EMBL/GenBank/DDBJ whole genome shotgun (WGS) entry which is preliminary data.</text>
</comment>
<dbReference type="AlphaFoldDB" id="A0A502C568"/>
<evidence type="ECO:0000313" key="2">
    <source>
        <dbReference type="Proteomes" id="UP000319486"/>
    </source>
</evidence>
<proteinExistence type="predicted"/>
<dbReference type="RefSeq" id="WP_140652872.1">
    <property type="nucleotide sequence ID" value="NZ_RCZO01000006.1"/>
</dbReference>
<accession>A0A502C568</accession>
<protein>
    <submittedName>
        <fullName evidence="1">Uncharacterized protein</fullName>
    </submittedName>
</protein>
<sequence>MAKLLVVGTTAVECADTPFAEGFNAVAVNFTAAAIDLTGSDTEAGTYTAVATVPTIGMIEVTALPKWIKASAASVYIVE</sequence>
<evidence type="ECO:0000313" key="1">
    <source>
        <dbReference type="EMBL" id="TPG08317.1"/>
    </source>
</evidence>
<keyword evidence="2" id="KW-1185">Reference proteome</keyword>
<reference evidence="1 2" key="1">
    <citation type="journal article" date="2019" name="Environ. Microbiol.">
        <title>Species interactions and distinct microbial communities in high Arctic permafrost affected cryosols are associated with the CH4 and CO2 gas fluxes.</title>
        <authorList>
            <person name="Altshuler I."/>
            <person name="Hamel J."/>
            <person name="Turney S."/>
            <person name="Magnuson E."/>
            <person name="Levesque R."/>
            <person name="Greer C."/>
            <person name="Whyte L.G."/>
        </authorList>
    </citation>
    <scope>NUCLEOTIDE SEQUENCE [LARGE SCALE GENOMIC DNA]</scope>
    <source>
        <strain evidence="1 2">S13Y</strain>
    </source>
</reference>
<gene>
    <name evidence="1" type="ORF">EAH88_11845</name>
</gene>